<dbReference type="EMBL" id="AP018174">
    <property type="protein sequence ID" value="BAY14627.1"/>
    <property type="molecule type" value="Genomic_DNA"/>
</dbReference>
<organism evidence="2 3">
    <name type="scientific">Anabaenopsis circularis NIES-21</name>
    <dbReference type="NCBI Taxonomy" id="1085406"/>
    <lineage>
        <taxon>Bacteria</taxon>
        <taxon>Bacillati</taxon>
        <taxon>Cyanobacteriota</taxon>
        <taxon>Cyanophyceae</taxon>
        <taxon>Nostocales</taxon>
        <taxon>Nodulariaceae</taxon>
        <taxon>Anabaenopsis</taxon>
    </lineage>
</organism>
<evidence type="ECO:0000256" key="1">
    <source>
        <dbReference type="SAM" id="SignalP"/>
    </source>
</evidence>
<evidence type="ECO:0000313" key="3">
    <source>
        <dbReference type="Proteomes" id="UP000218287"/>
    </source>
</evidence>
<reference evidence="2 3" key="1">
    <citation type="submission" date="2017-06" db="EMBL/GenBank/DDBJ databases">
        <title>Genome sequencing of cyanobaciteial culture collection at National Institute for Environmental Studies (NIES).</title>
        <authorList>
            <person name="Hirose Y."/>
            <person name="Shimura Y."/>
            <person name="Fujisawa T."/>
            <person name="Nakamura Y."/>
            <person name="Kawachi M."/>
        </authorList>
    </citation>
    <scope>NUCLEOTIDE SEQUENCE [LARGE SCALE GENOMIC DNA]</scope>
    <source>
        <strain evidence="2 3">NIES-21</strain>
    </source>
</reference>
<accession>A0A1Z4GAX2</accession>
<keyword evidence="1" id="KW-0732">Signal</keyword>
<feature type="chain" id="PRO_5012147914" description="Lipoprotein" evidence="1">
    <location>
        <begin position="19"/>
        <end position="147"/>
    </location>
</feature>
<dbReference type="AlphaFoldDB" id="A0A1Z4GAX2"/>
<dbReference type="Proteomes" id="UP000218287">
    <property type="component" value="Chromosome"/>
</dbReference>
<name>A0A1Z4GAX2_9CYAN</name>
<dbReference type="PROSITE" id="PS51257">
    <property type="entry name" value="PROKAR_LIPOPROTEIN"/>
    <property type="match status" value="1"/>
</dbReference>
<protein>
    <recommendedName>
        <fullName evidence="4">Lipoprotein</fullName>
    </recommendedName>
</protein>
<gene>
    <name evidence="2" type="ORF">NIES21_03840</name>
</gene>
<evidence type="ECO:0008006" key="4">
    <source>
        <dbReference type="Google" id="ProtNLM"/>
    </source>
</evidence>
<proteinExistence type="predicted"/>
<dbReference type="OrthoDB" id="572662at2"/>
<evidence type="ECO:0000313" key="2">
    <source>
        <dbReference type="EMBL" id="BAY14627.1"/>
    </source>
</evidence>
<keyword evidence="3" id="KW-1185">Reference proteome</keyword>
<sequence length="147" mass="15776">MQSIVKRTIILSTTAAIAVIFAGCGESKVAQCNKIIKVANQAVTLSQELSKNPPKEKGSKALTEVAGKIDTLANEMKALEIKDEKLQGFQGRFLKLYQDTSKGFRDTATAFDKKNLKAANASLASLKKSSSDESAIVSEINTYCSGK</sequence>
<feature type="signal peptide" evidence="1">
    <location>
        <begin position="1"/>
        <end position="18"/>
    </location>
</feature>